<keyword evidence="1" id="KW-0175">Coiled coil</keyword>
<dbReference type="CDD" id="cd00085">
    <property type="entry name" value="HNHc"/>
    <property type="match status" value="1"/>
</dbReference>
<keyword evidence="3" id="KW-0540">Nuclease</keyword>
<accession>A0A6H1P232</accession>
<dbReference type="Proteomes" id="UP000501868">
    <property type="component" value="Chromosome"/>
</dbReference>
<feature type="domain" description="HNH nuclease" evidence="2">
    <location>
        <begin position="216"/>
        <end position="269"/>
    </location>
</feature>
<evidence type="ECO:0000313" key="4">
    <source>
        <dbReference type="Proteomes" id="UP000501868"/>
    </source>
</evidence>
<reference evidence="3 4" key="2">
    <citation type="submission" date="2020-04" db="EMBL/GenBank/DDBJ databases">
        <authorList>
            <person name="Fomenkov A."/>
            <person name="Anton B.P."/>
            <person name="Roberts R.J."/>
        </authorList>
    </citation>
    <scope>NUCLEOTIDE SEQUENCE [LARGE SCALE GENOMIC DNA]</scope>
    <source>
        <strain evidence="3 4">S2</strain>
    </source>
</reference>
<sequence>MDIYIKQWNDLILNCSFDNTYKMAWSKALVELTVNTNEPIENIVIFDFNDIAKLCLKYYWNQTIYFDLIQSPNIKKPPGIITYTKDLITLFFNKKKSVQPIRFEKIDFYTMGLAREYELMLKNIVRTLKQDVCWRFKNLNRETYEIYDLDRNEGKVFFNKNDVITLKEYSDFLFTVINYRWTQMLEGFNYSPRISRKVRAIDENNIRRTSLKRFHQHLDLMFEDGKRECFYCGENIADNEISVDHVIPWSYMFSDDLWNLVYCHKGENSEKSNRLPSEEDITRLEERNKQLLDRMQNNTKDYDQLQIAVEKDYVKKFWISFKG</sequence>
<protein>
    <submittedName>
        <fullName evidence="3">HNH endonuclease</fullName>
    </submittedName>
</protein>
<feature type="coiled-coil region" evidence="1">
    <location>
        <begin position="281"/>
        <end position="308"/>
    </location>
</feature>
<dbReference type="GO" id="GO:0004519">
    <property type="term" value="F:endonuclease activity"/>
    <property type="evidence" value="ECO:0007669"/>
    <property type="project" value="UniProtKB-KW"/>
</dbReference>
<proteinExistence type="predicted"/>
<organism evidence="3 4">
    <name type="scientific">Priestia megaterium</name>
    <name type="common">Bacillus megaterium</name>
    <dbReference type="NCBI Taxonomy" id="1404"/>
    <lineage>
        <taxon>Bacteria</taxon>
        <taxon>Bacillati</taxon>
        <taxon>Bacillota</taxon>
        <taxon>Bacilli</taxon>
        <taxon>Bacillales</taxon>
        <taxon>Bacillaceae</taxon>
        <taxon>Priestia</taxon>
    </lineage>
</organism>
<evidence type="ECO:0000256" key="1">
    <source>
        <dbReference type="SAM" id="Coils"/>
    </source>
</evidence>
<dbReference type="Gene3D" id="1.10.30.50">
    <property type="match status" value="1"/>
</dbReference>
<dbReference type="SMART" id="SM00507">
    <property type="entry name" value="HNHc"/>
    <property type="match status" value="1"/>
</dbReference>
<dbReference type="AlphaFoldDB" id="A0A6H1P232"/>
<evidence type="ECO:0000259" key="2">
    <source>
        <dbReference type="SMART" id="SM00507"/>
    </source>
</evidence>
<gene>
    <name evidence="3" type="ORF">HFZ78_13480</name>
</gene>
<evidence type="ECO:0000313" key="3">
    <source>
        <dbReference type="EMBL" id="QIZ07619.1"/>
    </source>
</evidence>
<name>A0A6H1P232_PRIMG</name>
<dbReference type="EMBL" id="CP051128">
    <property type="protein sequence ID" value="QIZ07619.1"/>
    <property type="molecule type" value="Genomic_DNA"/>
</dbReference>
<dbReference type="InterPro" id="IPR003615">
    <property type="entry name" value="HNH_nuc"/>
</dbReference>
<keyword evidence="3" id="KW-0378">Hydrolase</keyword>
<keyword evidence="3" id="KW-0255">Endonuclease</keyword>
<dbReference type="Pfam" id="PF13395">
    <property type="entry name" value="HNH_4"/>
    <property type="match status" value="1"/>
</dbReference>
<reference evidence="3 4" key="1">
    <citation type="submission" date="2020-04" db="EMBL/GenBank/DDBJ databases">
        <title>Genome-Wide Identification of 5-Methylcytosine Sites in Bacterial Genomes By High-Throughput Sequencing of MspJI Restriction Fragments.</title>
        <authorList>
            <person name="Wu V."/>
        </authorList>
    </citation>
    <scope>NUCLEOTIDE SEQUENCE [LARGE SCALE GENOMIC DNA]</scope>
    <source>
        <strain evidence="3 4">S2</strain>
    </source>
</reference>